<dbReference type="OrthoDB" id="4713066at2759"/>
<keyword evidence="3" id="KW-0479">Metal-binding</keyword>
<dbReference type="Pfam" id="PF10601">
    <property type="entry name" value="zf-LITAF-like"/>
    <property type="match status" value="1"/>
</dbReference>
<dbReference type="VEuPathDB" id="FungiDB:HMPREF1544_02428"/>
<feature type="compositionally biased region" description="Low complexity" evidence="6">
    <location>
        <begin position="19"/>
        <end position="33"/>
    </location>
</feature>
<keyword evidence="4" id="KW-0862">Zinc</keyword>
<proteinExistence type="inferred from homology"/>
<reference evidence="9" key="1">
    <citation type="submission" date="2013-05" db="EMBL/GenBank/DDBJ databases">
        <title>The Genome sequence of Mucor circinelloides f. circinelloides 1006PhL.</title>
        <authorList>
            <consortium name="The Broad Institute Genomics Platform"/>
            <person name="Cuomo C."/>
            <person name="Earl A."/>
            <person name="Findley K."/>
            <person name="Lee S.C."/>
            <person name="Walker B."/>
            <person name="Young S."/>
            <person name="Zeng Q."/>
            <person name="Gargeya S."/>
            <person name="Fitzgerald M."/>
            <person name="Haas B."/>
            <person name="Abouelleil A."/>
            <person name="Allen A.W."/>
            <person name="Alvarado L."/>
            <person name="Arachchi H.M."/>
            <person name="Berlin A.M."/>
            <person name="Chapman S.B."/>
            <person name="Gainer-Dewar J."/>
            <person name="Goldberg J."/>
            <person name="Griggs A."/>
            <person name="Gujja S."/>
            <person name="Hansen M."/>
            <person name="Howarth C."/>
            <person name="Imamovic A."/>
            <person name="Ireland A."/>
            <person name="Larimer J."/>
            <person name="McCowan C."/>
            <person name="Murphy C."/>
            <person name="Pearson M."/>
            <person name="Poon T.W."/>
            <person name="Priest M."/>
            <person name="Roberts A."/>
            <person name="Saif S."/>
            <person name="Shea T."/>
            <person name="Sisk P."/>
            <person name="Sykes S."/>
            <person name="Wortman J."/>
            <person name="Nusbaum C."/>
            <person name="Birren B."/>
        </authorList>
    </citation>
    <scope>NUCLEOTIDE SEQUENCE [LARGE SCALE GENOMIC DNA]</scope>
    <source>
        <strain evidence="9">1006PhL</strain>
    </source>
</reference>
<evidence type="ECO:0000259" key="7">
    <source>
        <dbReference type="PROSITE" id="PS51837"/>
    </source>
</evidence>
<dbReference type="STRING" id="1220926.S2JL50"/>
<dbReference type="PANTHER" id="PTHR23292:SF6">
    <property type="entry name" value="FI16602P1-RELATED"/>
    <property type="match status" value="1"/>
</dbReference>
<keyword evidence="9" id="KW-1185">Reference proteome</keyword>
<sequence>MSNLHNNPHLELPPPQPSSPHCQQQQQQQQQHQIASVYPKLPSQDDLPPSYSASSPSYTNMPQAPYPQYSPNQQQQQQPSYPYPQYQASPAPHNQQPSGQRPPVMYYGSMAPPNTTHPLPPSQQQAQTQTQSQHTVQPITSLKTSSDLVQCPYCQQLVYTVLDYDSGLCTGLSVAGLFLAGCHSGGCLIPFIFPYTKDVTHHCPSCKEKIATFTRLERDTRVTAAPVGL</sequence>
<feature type="compositionally biased region" description="Low complexity" evidence="6">
    <location>
        <begin position="48"/>
        <end position="92"/>
    </location>
</feature>
<dbReference type="Proteomes" id="UP000014254">
    <property type="component" value="Unassembled WGS sequence"/>
</dbReference>
<feature type="region of interest" description="Disordered" evidence="6">
    <location>
        <begin position="1"/>
        <end position="139"/>
    </location>
</feature>
<dbReference type="eggNOG" id="ENOG502SDMZ">
    <property type="taxonomic scope" value="Eukaryota"/>
</dbReference>
<keyword evidence="5" id="KW-0472">Membrane</keyword>
<dbReference type="SMART" id="SM00714">
    <property type="entry name" value="LITAF"/>
    <property type="match status" value="1"/>
</dbReference>
<comment type="similarity">
    <text evidence="2">Belongs to the CDIP1/LITAF family.</text>
</comment>
<evidence type="ECO:0000313" key="9">
    <source>
        <dbReference type="Proteomes" id="UP000014254"/>
    </source>
</evidence>
<feature type="compositionally biased region" description="Low complexity" evidence="6">
    <location>
        <begin position="123"/>
        <end position="137"/>
    </location>
</feature>
<evidence type="ECO:0000256" key="6">
    <source>
        <dbReference type="SAM" id="MobiDB-lite"/>
    </source>
</evidence>
<dbReference type="InterPro" id="IPR037519">
    <property type="entry name" value="LITAF_fam"/>
</dbReference>
<dbReference type="PANTHER" id="PTHR23292">
    <property type="entry name" value="LIPOPOLYSACCHARIDE-INDUCED TUMOR NECROSIS FACTOR-ALPHA FACTOR"/>
    <property type="match status" value="1"/>
</dbReference>
<evidence type="ECO:0000256" key="2">
    <source>
        <dbReference type="ARBA" id="ARBA00005975"/>
    </source>
</evidence>
<evidence type="ECO:0000313" key="8">
    <source>
        <dbReference type="EMBL" id="EPB90684.1"/>
    </source>
</evidence>
<dbReference type="AlphaFoldDB" id="S2JL50"/>
<organism evidence="8 9">
    <name type="scientific">Mucor circinelloides f. circinelloides (strain 1006PhL)</name>
    <name type="common">Mucormycosis agent</name>
    <name type="synonym">Calyptromyces circinelloides</name>
    <dbReference type="NCBI Taxonomy" id="1220926"/>
    <lineage>
        <taxon>Eukaryota</taxon>
        <taxon>Fungi</taxon>
        <taxon>Fungi incertae sedis</taxon>
        <taxon>Mucoromycota</taxon>
        <taxon>Mucoromycotina</taxon>
        <taxon>Mucoromycetes</taxon>
        <taxon>Mucorales</taxon>
        <taxon>Mucorineae</taxon>
        <taxon>Mucoraceae</taxon>
        <taxon>Mucor</taxon>
    </lineage>
</organism>
<evidence type="ECO:0000256" key="1">
    <source>
        <dbReference type="ARBA" id="ARBA00004170"/>
    </source>
</evidence>
<dbReference type="EMBL" id="KE123917">
    <property type="protein sequence ID" value="EPB90684.1"/>
    <property type="molecule type" value="Genomic_DNA"/>
</dbReference>
<dbReference type="InParanoid" id="S2JL50"/>
<dbReference type="PROSITE" id="PS51837">
    <property type="entry name" value="LITAF"/>
    <property type="match status" value="1"/>
</dbReference>
<evidence type="ECO:0000256" key="4">
    <source>
        <dbReference type="ARBA" id="ARBA00022833"/>
    </source>
</evidence>
<dbReference type="GO" id="GO:0016020">
    <property type="term" value="C:membrane"/>
    <property type="evidence" value="ECO:0007669"/>
    <property type="project" value="UniProtKB-SubCell"/>
</dbReference>
<gene>
    <name evidence="8" type="ORF">HMPREF1544_02428</name>
</gene>
<comment type="subcellular location">
    <subcellularLocation>
        <location evidence="1">Membrane</location>
        <topology evidence="1">Peripheral membrane protein</topology>
    </subcellularLocation>
</comment>
<name>S2JL50_MUCC1</name>
<protein>
    <recommendedName>
        <fullName evidence="7">LITAF domain-containing protein</fullName>
    </recommendedName>
</protein>
<feature type="domain" description="LITAF" evidence="7">
    <location>
        <begin position="131"/>
        <end position="215"/>
    </location>
</feature>
<dbReference type="InterPro" id="IPR006629">
    <property type="entry name" value="LITAF"/>
</dbReference>
<dbReference type="GO" id="GO:0008270">
    <property type="term" value="F:zinc ion binding"/>
    <property type="evidence" value="ECO:0007669"/>
    <property type="project" value="TreeGrafter"/>
</dbReference>
<accession>S2JL50</accession>
<evidence type="ECO:0000256" key="3">
    <source>
        <dbReference type="ARBA" id="ARBA00022723"/>
    </source>
</evidence>
<dbReference type="OMA" id="YTYKRVC"/>
<evidence type="ECO:0000256" key="5">
    <source>
        <dbReference type="ARBA" id="ARBA00023136"/>
    </source>
</evidence>